<dbReference type="PANTHER" id="PTHR11717:SF7">
    <property type="entry name" value="LOW MOLECULAR WEIGHT PHOSPHOTYROSINE PROTEIN PHOSPHATASE"/>
    <property type="match status" value="1"/>
</dbReference>
<accession>A0A4S4FI20</accession>
<dbReference type="PRINTS" id="PR00719">
    <property type="entry name" value="LMWPTPASE"/>
</dbReference>
<reference evidence="7 8" key="1">
    <citation type="submission" date="2019-04" db="EMBL/GenBank/DDBJ databases">
        <authorList>
            <person name="Jiang L."/>
        </authorList>
    </citation>
    <scope>NUCLEOTIDE SEQUENCE [LARGE SCALE GENOMIC DNA]</scope>
    <source>
        <strain evidence="7 8">YIM 131853</strain>
    </source>
</reference>
<dbReference type="Gene3D" id="3.40.50.2300">
    <property type="match status" value="1"/>
</dbReference>
<evidence type="ECO:0000259" key="6">
    <source>
        <dbReference type="SMART" id="SM00226"/>
    </source>
</evidence>
<dbReference type="CDD" id="cd16343">
    <property type="entry name" value="LMWPTP"/>
    <property type="match status" value="1"/>
</dbReference>
<feature type="active site" description="Nucleophile" evidence="5">
    <location>
        <position position="27"/>
    </location>
</feature>
<dbReference type="OrthoDB" id="9784339at2"/>
<keyword evidence="4" id="KW-0904">Protein phosphatase</keyword>
<feature type="domain" description="Phosphotyrosine protein phosphatase I" evidence="6">
    <location>
        <begin position="21"/>
        <end position="171"/>
    </location>
</feature>
<dbReference type="Proteomes" id="UP000309133">
    <property type="component" value="Unassembled WGS sequence"/>
</dbReference>
<dbReference type="InterPro" id="IPR050438">
    <property type="entry name" value="LMW_PTPase"/>
</dbReference>
<dbReference type="InterPro" id="IPR017867">
    <property type="entry name" value="Tyr_phospatase_low_mol_wt"/>
</dbReference>
<dbReference type="AlphaFoldDB" id="A0A4S4FI20"/>
<dbReference type="GO" id="GO:0004725">
    <property type="term" value="F:protein tyrosine phosphatase activity"/>
    <property type="evidence" value="ECO:0007669"/>
    <property type="project" value="UniProtKB-EC"/>
</dbReference>
<evidence type="ECO:0000256" key="4">
    <source>
        <dbReference type="ARBA" id="ARBA00022912"/>
    </source>
</evidence>
<dbReference type="InterPro" id="IPR023485">
    <property type="entry name" value="Ptyr_pPase"/>
</dbReference>
<feature type="active site" evidence="5">
    <location>
        <position position="33"/>
    </location>
</feature>
<evidence type="ECO:0000256" key="1">
    <source>
        <dbReference type="ARBA" id="ARBA00011063"/>
    </source>
</evidence>
<evidence type="ECO:0000313" key="7">
    <source>
        <dbReference type="EMBL" id="THG29484.1"/>
    </source>
</evidence>
<proteinExistence type="inferred from homology"/>
<gene>
    <name evidence="7" type="ORF">E6C64_12360</name>
</gene>
<keyword evidence="8" id="KW-1185">Reference proteome</keyword>
<dbReference type="SUPFAM" id="SSF52788">
    <property type="entry name" value="Phosphotyrosine protein phosphatases I"/>
    <property type="match status" value="1"/>
</dbReference>
<evidence type="ECO:0000256" key="3">
    <source>
        <dbReference type="ARBA" id="ARBA00022801"/>
    </source>
</evidence>
<evidence type="ECO:0000313" key="8">
    <source>
        <dbReference type="Proteomes" id="UP000309133"/>
    </source>
</evidence>
<sequence>MPSHSSSPVTLPVKRSDSEPFRLSFVCTGNICRSPMADVVFRRMVREAGLDDRIAVRSSGTGSWHLGEGADPRTVAALKVRGFDGSSHIAAQFAADEFAELDLILALDRSHLAALRALAPDDSATERIRLLRDFDPKPGDGEVPDPYYGEDARFGEVLAMIERSCAGLLTAVTHTIGASVR</sequence>
<dbReference type="Pfam" id="PF01451">
    <property type="entry name" value="LMWPc"/>
    <property type="match status" value="1"/>
</dbReference>
<comment type="similarity">
    <text evidence="1">Belongs to the low molecular weight phosphotyrosine protein phosphatase family.</text>
</comment>
<evidence type="ECO:0000256" key="5">
    <source>
        <dbReference type="PIRSR" id="PIRSR617867-1"/>
    </source>
</evidence>
<dbReference type="InterPro" id="IPR036196">
    <property type="entry name" value="Ptyr_pPase_sf"/>
</dbReference>
<protein>
    <recommendedName>
        <fullName evidence="2">protein-tyrosine-phosphatase</fullName>
        <ecNumber evidence="2">3.1.3.48</ecNumber>
    </recommendedName>
</protein>
<organism evidence="7 8">
    <name type="scientific">Naasia lichenicola</name>
    <dbReference type="NCBI Taxonomy" id="2565933"/>
    <lineage>
        <taxon>Bacteria</taxon>
        <taxon>Bacillati</taxon>
        <taxon>Actinomycetota</taxon>
        <taxon>Actinomycetes</taxon>
        <taxon>Micrococcales</taxon>
        <taxon>Microbacteriaceae</taxon>
        <taxon>Naasia</taxon>
    </lineage>
</organism>
<dbReference type="EMBL" id="SSSM01000005">
    <property type="protein sequence ID" value="THG29484.1"/>
    <property type="molecule type" value="Genomic_DNA"/>
</dbReference>
<dbReference type="EC" id="3.1.3.48" evidence="2"/>
<keyword evidence="3" id="KW-0378">Hydrolase</keyword>
<dbReference type="RefSeq" id="WP_136427813.1">
    <property type="nucleotide sequence ID" value="NZ_SSSM01000005.1"/>
</dbReference>
<dbReference type="SMART" id="SM00226">
    <property type="entry name" value="LMWPc"/>
    <property type="match status" value="1"/>
</dbReference>
<comment type="caution">
    <text evidence="7">The sequence shown here is derived from an EMBL/GenBank/DDBJ whole genome shotgun (WGS) entry which is preliminary data.</text>
</comment>
<feature type="active site" description="Proton donor" evidence="5">
    <location>
        <position position="145"/>
    </location>
</feature>
<dbReference type="PANTHER" id="PTHR11717">
    <property type="entry name" value="LOW MOLECULAR WEIGHT PROTEIN TYROSINE PHOSPHATASE"/>
    <property type="match status" value="1"/>
</dbReference>
<evidence type="ECO:0000256" key="2">
    <source>
        <dbReference type="ARBA" id="ARBA00013064"/>
    </source>
</evidence>
<name>A0A4S4FI20_9MICO</name>